<organism evidence="2 3">
    <name type="scientific">Shigella phage vB_SsoS-ISF002</name>
    <dbReference type="NCBI Taxonomy" id="2006922"/>
    <lineage>
        <taxon>Viruses</taxon>
        <taxon>Duplodnaviria</taxon>
        <taxon>Heunggongvirae</taxon>
        <taxon>Uroviricota</taxon>
        <taxon>Caudoviricetes</taxon>
        <taxon>Drexlerviridae</taxon>
        <taxon>Tunavirinae</taxon>
        <taxon>Tunavirus</taxon>
        <taxon>Tunavirus ISF002</taxon>
    </lineage>
</organism>
<dbReference type="OrthoDB" id="15525at10239"/>
<keyword evidence="1" id="KW-0472">Membrane</keyword>
<evidence type="ECO:0008006" key="4">
    <source>
        <dbReference type="Google" id="ProtNLM"/>
    </source>
</evidence>
<evidence type="ECO:0000313" key="3">
    <source>
        <dbReference type="Proteomes" id="UP000222867"/>
    </source>
</evidence>
<keyword evidence="1" id="KW-0812">Transmembrane</keyword>
<evidence type="ECO:0000313" key="2">
    <source>
        <dbReference type="EMBL" id="ASD50886.1"/>
    </source>
</evidence>
<gene>
    <name evidence="2" type="ORF">ISF001_002</name>
</gene>
<evidence type="ECO:0000256" key="1">
    <source>
        <dbReference type="SAM" id="Phobius"/>
    </source>
</evidence>
<dbReference type="Proteomes" id="UP000222867">
    <property type="component" value="Segment"/>
</dbReference>
<sequence length="175" mass="18950">MKLKKTCIAITVAVGVISLSGCSTASALSGLIGSKPEVTAQIGEENTKQLAGVTAKSEDKRDVKVEKSNVGKIDSSLKKSIEVSTIKANTVNAESITVTKPENWYDAIAGWTLVFIGLLLVYFSIRKDEKKEAKPPFLLCICPHVTLVSEFCIFSNFKLASVTVHLSNLLLISYR</sequence>
<dbReference type="EMBL" id="MF093736">
    <property type="protein sequence ID" value="ASD50886.1"/>
    <property type="molecule type" value="Genomic_DNA"/>
</dbReference>
<keyword evidence="3" id="KW-1185">Reference proteome</keyword>
<name>A0A218M464_9CAUD</name>
<proteinExistence type="predicted"/>
<dbReference type="PROSITE" id="PS51257">
    <property type="entry name" value="PROKAR_LIPOPROTEIN"/>
    <property type="match status" value="1"/>
</dbReference>
<feature type="transmembrane region" description="Helical" evidence="1">
    <location>
        <begin position="108"/>
        <end position="125"/>
    </location>
</feature>
<reference evidence="3" key="1">
    <citation type="submission" date="2017-05" db="EMBL/GenBank/DDBJ databases">
        <title>Isolation, characterization and comparative genomics of novel S. sonnie specific bacteriophage vB_SsoS-ISF001.</title>
        <authorList>
            <person name="Shahin K."/>
            <person name="Bouzari M."/>
            <person name="Wang R."/>
        </authorList>
    </citation>
    <scope>NUCLEOTIDE SEQUENCE [LARGE SCALE GENOMIC DNA]</scope>
</reference>
<keyword evidence="1" id="KW-1133">Transmembrane helix</keyword>
<protein>
    <recommendedName>
        <fullName evidence="4">RzlA</fullName>
    </recommendedName>
</protein>
<accession>A0A218M464</accession>